<reference evidence="2" key="1">
    <citation type="journal article" date="2023" name="Nat. Plants">
        <title>Single-cell RNA sequencing provides a high-resolution roadmap for understanding the multicellular compartmentation of specialized metabolism.</title>
        <authorList>
            <person name="Sun S."/>
            <person name="Shen X."/>
            <person name="Li Y."/>
            <person name="Li Y."/>
            <person name="Wang S."/>
            <person name="Li R."/>
            <person name="Zhang H."/>
            <person name="Shen G."/>
            <person name="Guo B."/>
            <person name="Wei J."/>
            <person name="Xu J."/>
            <person name="St-Pierre B."/>
            <person name="Chen S."/>
            <person name="Sun C."/>
        </authorList>
    </citation>
    <scope>NUCLEOTIDE SEQUENCE [LARGE SCALE GENOMIC DNA]</scope>
</reference>
<evidence type="ECO:0000313" key="2">
    <source>
        <dbReference type="Proteomes" id="UP001060085"/>
    </source>
</evidence>
<keyword evidence="2" id="KW-1185">Reference proteome</keyword>
<comment type="caution">
    <text evidence="1">The sequence shown here is derived from an EMBL/GenBank/DDBJ whole genome shotgun (WGS) entry which is preliminary data.</text>
</comment>
<name>A0ACC0ASK1_CATRO</name>
<protein>
    <submittedName>
        <fullName evidence="1">Uncharacterized protein</fullName>
    </submittedName>
</protein>
<evidence type="ECO:0000313" key="1">
    <source>
        <dbReference type="EMBL" id="KAI5663427.1"/>
    </source>
</evidence>
<proteinExistence type="predicted"/>
<sequence length="1109" mass="122166">MLAKRLFQKAIGQHQQHSQHNAESCLTSEYLDLRVILHYGIPSTASILAFDPIQRLLAIGTLDGRIKVIGGDNIEGLFISPEQMPYKYLEFLQNQGLLISIRNDNIIQVWSLGSRSLSCSLQWESNITAFSVINGSNFMYLGDEYGVISVAKYSENGELLHLPYNISPSSLAEIGGFQSPVHQPVVGVLPQPCSAGNRVLIAYESGLIILWDIVKAQIVVLRGNHVLQLKNNVDSPRDADSNLRDEASQHPLEDKEISALCWASRDGSILAVGYVDGDILFWKTSMVSSIKDQQSTSTDNVVKLQLSSAEKRLPIIVLHWLPNNKSYKEGGSGYLLIYGGDEIGSSEVLTVLTLEWSSGMETLKCLGRMDLNLSGSFADIAWTGGMMGSDKDIALFILTNPGQLNIYDCASLAASVSGDKAVSLSAVDFPVVVPTVNPHITVLKLFCLPTTNEDSSKVIPEMFTMKKKLPLTLPGNRKWPLTGGVPSHLSSDNKNRMLRVYVAGYQDGSVRMWDATCPVLSPLCAFENRIGDGNMAISVASVSKLGFCFQTLRLAVGDECGLVCLYELSSSDETSFHFVTETRQEVHQLARVKGPQCRAAIRFLNSRVEALEFTNSGAKLAVGHECCRIMVLDMNSLSALFLTDTISSLSSSLISMTCEVLIDGLAEILKHSGTKDSDAEVKNLTFILTKDGAVYVIDSGTGNIISSLPMRLKKDSTALSLYVIGSFGNQKQQLSQDKVVGAGSSHHLETSRNYRSDTDNHSSESNSSREHLDELLVLVCCRDVLRLYTAKSIIQGDNKPVSKIKLSRSSCCWTTTFMKDEKVSGLFLLYETGDLEIRSLPDLKLVKETALMPFLRWNFKANMETTMSSTSHGHITMVNGSELALISILAGENNFRIPESLPSLHDEVLAAAAHAAMNLTSTHKKKQGNGPRILSGIIRGFKGEKTNHDLDPASISESCLSHLEYIFTRDPFLSTSMTTKNHLEASELNIDDIEIDEPMPLPSTSSNDVHNEKRENKDDRVKLLGKDIDAKPRVRTHEEIIATYRKAEGASSAAGEARNKLLERQEKLQRISKRTEELQSSAEDFASMANELVKVMENRKWLPLQIQKF</sequence>
<dbReference type="EMBL" id="CM044705">
    <property type="protein sequence ID" value="KAI5663427.1"/>
    <property type="molecule type" value="Genomic_DNA"/>
</dbReference>
<organism evidence="1 2">
    <name type="scientific">Catharanthus roseus</name>
    <name type="common">Madagascar periwinkle</name>
    <name type="synonym">Vinca rosea</name>
    <dbReference type="NCBI Taxonomy" id="4058"/>
    <lineage>
        <taxon>Eukaryota</taxon>
        <taxon>Viridiplantae</taxon>
        <taxon>Streptophyta</taxon>
        <taxon>Embryophyta</taxon>
        <taxon>Tracheophyta</taxon>
        <taxon>Spermatophyta</taxon>
        <taxon>Magnoliopsida</taxon>
        <taxon>eudicotyledons</taxon>
        <taxon>Gunneridae</taxon>
        <taxon>Pentapetalae</taxon>
        <taxon>asterids</taxon>
        <taxon>lamiids</taxon>
        <taxon>Gentianales</taxon>
        <taxon>Apocynaceae</taxon>
        <taxon>Rauvolfioideae</taxon>
        <taxon>Vinceae</taxon>
        <taxon>Catharanthinae</taxon>
        <taxon>Catharanthus</taxon>
    </lineage>
</organism>
<dbReference type="Proteomes" id="UP001060085">
    <property type="component" value="Linkage Group LG05"/>
</dbReference>
<gene>
    <name evidence="1" type="ORF">M9H77_22750</name>
</gene>
<accession>A0ACC0ASK1</accession>